<dbReference type="Proteomes" id="UP000050668">
    <property type="component" value="Unassembled WGS sequence"/>
</dbReference>
<protein>
    <recommendedName>
        <fullName evidence="3">Aminotransferase</fullName>
        <ecNumber evidence="3">2.6.1.-</ecNumber>
    </recommendedName>
</protein>
<dbReference type="PROSITE" id="PS00105">
    <property type="entry name" value="AA_TRANSFER_CLASS_1"/>
    <property type="match status" value="1"/>
</dbReference>
<comment type="caution">
    <text evidence="5">The sequence shown here is derived from an EMBL/GenBank/DDBJ whole genome shotgun (WGS) entry which is preliminary data.</text>
</comment>
<evidence type="ECO:0000256" key="2">
    <source>
        <dbReference type="ARBA" id="ARBA00022898"/>
    </source>
</evidence>
<dbReference type="EC" id="2.6.1.-" evidence="3"/>
<dbReference type="SUPFAM" id="SSF53383">
    <property type="entry name" value="PLP-dependent transferases"/>
    <property type="match status" value="1"/>
</dbReference>
<gene>
    <name evidence="5" type="ORF">AEA09_08700</name>
</gene>
<keyword evidence="3" id="KW-0808">Transferase</keyword>
<reference evidence="6" key="1">
    <citation type="submission" date="2015-07" db="EMBL/GenBank/DDBJ databases">
        <title>Fjat-14205 dsm 2895.</title>
        <authorList>
            <person name="Liu B."/>
            <person name="Wang J."/>
            <person name="Zhu Y."/>
            <person name="Liu G."/>
            <person name="Chen Q."/>
            <person name="Chen Z."/>
            <person name="Lan J."/>
            <person name="Che J."/>
            <person name="Ge C."/>
            <person name="Shi H."/>
            <person name="Pan Z."/>
            <person name="Liu X."/>
        </authorList>
    </citation>
    <scope>NUCLEOTIDE SEQUENCE [LARGE SCALE GENOMIC DNA]</scope>
    <source>
        <strain evidence="6">DSM 25560</strain>
    </source>
</reference>
<comment type="similarity">
    <text evidence="3">Belongs to the class-I pyridoxal-phosphate-dependent aminotransferase family.</text>
</comment>
<evidence type="ECO:0000313" key="5">
    <source>
        <dbReference type="EMBL" id="KOS68617.1"/>
    </source>
</evidence>
<organism evidence="5 6">
    <name type="scientific">Lysinibacillus contaminans</name>
    <dbReference type="NCBI Taxonomy" id="1293441"/>
    <lineage>
        <taxon>Bacteria</taxon>
        <taxon>Bacillati</taxon>
        <taxon>Bacillota</taxon>
        <taxon>Bacilli</taxon>
        <taxon>Bacillales</taxon>
        <taxon>Bacillaceae</taxon>
        <taxon>Lysinibacillus</taxon>
    </lineage>
</organism>
<dbReference type="PANTHER" id="PTHR42885:SF1">
    <property type="entry name" value="THREONINE-PHOSPHATE DECARBOXYLASE"/>
    <property type="match status" value="1"/>
</dbReference>
<evidence type="ECO:0000259" key="4">
    <source>
        <dbReference type="Pfam" id="PF00155"/>
    </source>
</evidence>
<keyword evidence="6" id="KW-1185">Reference proteome</keyword>
<dbReference type="Gene3D" id="3.90.1150.10">
    <property type="entry name" value="Aspartate Aminotransferase, domain 1"/>
    <property type="match status" value="1"/>
</dbReference>
<evidence type="ECO:0000313" key="6">
    <source>
        <dbReference type="Proteomes" id="UP000050668"/>
    </source>
</evidence>
<feature type="domain" description="Aminotransferase class I/classII large" evidence="4">
    <location>
        <begin position="26"/>
        <end position="339"/>
    </location>
</feature>
<dbReference type="RefSeq" id="WP_053583455.1">
    <property type="nucleotide sequence ID" value="NZ_LGRV01000003.1"/>
</dbReference>
<sequence length="359" mass="40357">MQLPNHGANPHNVYGQLGLAMPTEVYDFSENVNAAGPPPFVEARWRTFFPLIQRYPDPDGEPFLSKVTAFHGLPKETVLLGNGASELFSVLARRYEKKRVIVIHPTFAEYERTLKAAHAEVISVIVEDVIQYALPMDRLFEEMMVADALIICTPNNPTGVLPKKNELEQLIVHGAKVQCEIIFDEAFIDWVSEDFSLIDCVAENPHVIVVRSMTKMYAIPGLRLGYLVASPGIVATLKEMLPHWNINAFALVIGAGCLDEKDYCHNAIQHAATQRQWLHEFLIAHGCQVTNSVTNYVCFSLPKSNDADVFFSYCLAKGIVLRHTKNFKGLNGKWFRVGMKDITAMSHLHGCLEEWFKTI</sequence>
<dbReference type="InterPro" id="IPR015422">
    <property type="entry name" value="PyrdxlP-dep_Trfase_small"/>
</dbReference>
<dbReference type="InterPro" id="IPR004839">
    <property type="entry name" value="Aminotransferase_I/II_large"/>
</dbReference>
<dbReference type="Gene3D" id="3.40.640.10">
    <property type="entry name" value="Type I PLP-dependent aspartate aminotransferase-like (Major domain)"/>
    <property type="match status" value="1"/>
</dbReference>
<keyword evidence="2" id="KW-0663">Pyridoxal phosphate</keyword>
<proteinExistence type="inferred from homology"/>
<dbReference type="PANTHER" id="PTHR42885">
    <property type="entry name" value="HISTIDINOL-PHOSPHATE AMINOTRANSFERASE-RELATED"/>
    <property type="match status" value="1"/>
</dbReference>
<dbReference type="InterPro" id="IPR004838">
    <property type="entry name" value="NHTrfase_class1_PyrdxlP-BS"/>
</dbReference>
<evidence type="ECO:0000256" key="1">
    <source>
        <dbReference type="ARBA" id="ARBA00001933"/>
    </source>
</evidence>
<dbReference type="Pfam" id="PF00155">
    <property type="entry name" value="Aminotran_1_2"/>
    <property type="match status" value="1"/>
</dbReference>
<dbReference type="InterPro" id="IPR015421">
    <property type="entry name" value="PyrdxlP-dep_Trfase_major"/>
</dbReference>
<dbReference type="InterPro" id="IPR015424">
    <property type="entry name" value="PyrdxlP-dep_Trfase"/>
</dbReference>
<dbReference type="CDD" id="cd00609">
    <property type="entry name" value="AAT_like"/>
    <property type="match status" value="1"/>
</dbReference>
<keyword evidence="3" id="KW-0032">Aminotransferase</keyword>
<dbReference type="EMBL" id="LGRV01000003">
    <property type="protein sequence ID" value="KOS68617.1"/>
    <property type="molecule type" value="Genomic_DNA"/>
</dbReference>
<name>A0ABR5K128_9BACI</name>
<evidence type="ECO:0000256" key="3">
    <source>
        <dbReference type="RuleBase" id="RU000481"/>
    </source>
</evidence>
<accession>A0ABR5K128</accession>
<comment type="cofactor">
    <cofactor evidence="1 3">
        <name>pyridoxal 5'-phosphate</name>
        <dbReference type="ChEBI" id="CHEBI:597326"/>
    </cofactor>
</comment>